<evidence type="ECO:0008006" key="3">
    <source>
        <dbReference type="Google" id="ProtNLM"/>
    </source>
</evidence>
<dbReference type="Proteomes" id="UP001209878">
    <property type="component" value="Unassembled WGS sequence"/>
</dbReference>
<dbReference type="GO" id="GO:0006790">
    <property type="term" value="P:sulfur compound metabolic process"/>
    <property type="evidence" value="ECO:0007669"/>
    <property type="project" value="TreeGrafter"/>
</dbReference>
<sequence>MPSPFSVHKSNEVTKDDTQQTVIKYMSKWPPVVSHNIGATVYSSDNTTALPPQNNNEIKVKRTSQIVSVLAKTRPMTHDGGKKKIIVLTTMRSGSSFIGRILHEHPDIFYLFEPLQIINHRNNSLDNNDNLNSFVQKLFSCAFTDALHDIGVLPGHDRYLSVKQCTTFLRYIGNKRSVECRLTDIERIEVICNQARYVAMKVIGVFPSHLALIKKYLKEEVQIIHLNRDPRGVISSRIVIANGDANRMMKREQKLNEYIIQNFRTLIERASNHCKRIRDTISGLASWTAVEPSLTKFYHLIRYEDFAYHPEALTKTLYSSIGLELHRNVLTWLRTATTANKPDGHLYSTKRNSTATAEAWRNKLPFHFVRAMQELPDCQFVMRRLGYEFAETETMLLNRSRRMAKASASFGRLRQRLWNNHHVSKRVKGKIYRAIVLSTLLYGAVAVYRRHVEKAVCLHDATSAFDHEDNLDGQTVGEDGSEDKKKVAILLTVAGAEAQEVFRTFTYEPAKAAVGNQPAVPAETAEQFNTVVRKFIEFCVPRKDIIYERYVFHTRVQALLTICDSLVPLKVDSGAQVNILNLSDYEGLASKPKLLTERRPKLKTYNEENIETLGICIATVNHMGKKHRLQCVVVPKGRQSLIGARDSERLGLVTRECGVRKVCTVKENGVLTSA</sequence>
<dbReference type="InterPro" id="IPR051135">
    <property type="entry name" value="Gal/GlcNAc/GalNAc_ST"/>
</dbReference>
<dbReference type="GO" id="GO:0006044">
    <property type="term" value="P:N-acetylglucosamine metabolic process"/>
    <property type="evidence" value="ECO:0007669"/>
    <property type="project" value="TreeGrafter"/>
</dbReference>
<evidence type="ECO:0000313" key="1">
    <source>
        <dbReference type="EMBL" id="KAK2186969.1"/>
    </source>
</evidence>
<dbReference type="EMBL" id="JAODUO010000182">
    <property type="protein sequence ID" value="KAK2186969.1"/>
    <property type="molecule type" value="Genomic_DNA"/>
</dbReference>
<protein>
    <recommendedName>
        <fullName evidence="3">Sulfotransferase</fullName>
    </recommendedName>
</protein>
<dbReference type="Gene3D" id="3.40.50.300">
    <property type="entry name" value="P-loop containing nucleotide triphosphate hydrolases"/>
    <property type="match status" value="1"/>
</dbReference>
<dbReference type="PANTHER" id="PTHR10704:SF44">
    <property type="entry name" value="LD35051P-RELATED"/>
    <property type="match status" value="1"/>
</dbReference>
<dbReference type="Pfam" id="PF13469">
    <property type="entry name" value="Sulfotransfer_3"/>
    <property type="match status" value="1"/>
</dbReference>
<dbReference type="SUPFAM" id="SSF52540">
    <property type="entry name" value="P-loop containing nucleoside triphosphate hydrolases"/>
    <property type="match status" value="1"/>
</dbReference>
<proteinExistence type="predicted"/>
<name>A0AAD9P2Q4_RIDPI</name>
<accession>A0AAD9P2Q4</accession>
<gene>
    <name evidence="1" type="ORF">NP493_183g03002</name>
</gene>
<evidence type="ECO:0000313" key="2">
    <source>
        <dbReference type="Proteomes" id="UP001209878"/>
    </source>
</evidence>
<organism evidence="1 2">
    <name type="scientific">Ridgeia piscesae</name>
    <name type="common">Tubeworm</name>
    <dbReference type="NCBI Taxonomy" id="27915"/>
    <lineage>
        <taxon>Eukaryota</taxon>
        <taxon>Metazoa</taxon>
        <taxon>Spiralia</taxon>
        <taxon>Lophotrochozoa</taxon>
        <taxon>Annelida</taxon>
        <taxon>Polychaeta</taxon>
        <taxon>Sedentaria</taxon>
        <taxon>Canalipalpata</taxon>
        <taxon>Sabellida</taxon>
        <taxon>Siboglinidae</taxon>
        <taxon>Ridgeia</taxon>
    </lineage>
</organism>
<dbReference type="AlphaFoldDB" id="A0AAD9P2Q4"/>
<dbReference type="PANTHER" id="PTHR10704">
    <property type="entry name" value="CARBOHYDRATE SULFOTRANSFERASE"/>
    <property type="match status" value="1"/>
</dbReference>
<dbReference type="InterPro" id="IPR027417">
    <property type="entry name" value="P-loop_NTPase"/>
</dbReference>
<keyword evidence="2" id="KW-1185">Reference proteome</keyword>
<comment type="caution">
    <text evidence="1">The sequence shown here is derived from an EMBL/GenBank/DDBJ whole genome shotgun (WGS) entry which is preliminary data.</text>
</comment>
<dbReference type="GO" id="GO:0001517">
    <property type="term" value="F:N-acetylglucosamine 6-O-sulfotransferase activity"/>
    <property type="evidence" value="ECO:0007669"/>
    <property type="project" value="TreeGrafter"/>
</dbReference>
<reference evidence="1" key="1">
    <citation type="journal article" date="2023" name="Mol. Biol. Evol.">
        <title>Third-Generation Sequencing Reveals the Adaptive Role of the Epigenome in Three Deep-Sea Polychaetes.</title>
        <authorList>
            <person name="Perez M."/>
            <person name="Aroh O."/>
            <person name="Sun Y."/>
            <person name="Lan Y."/>
            <person name="Juniper S.K."/>
            <person name="Young C.R."/>
            <person name="Angers B."/>
            <person name="Qian P.Y."/>
        </authorList>
    </citation>
    <scope>NUCLEOTIDE SEQUENCE</scope>
    <source>
        <strain evidence="1">R07B-5</strain>
    </source>
</reference>